<sequence>MERFRAHSTRALPVLQKVGTECPATITAAVTFNPDPNALAYQVKVTSCKAVHNYAVKKRVFRNYASNHKETDEAVVDVVNELRLTGSNPKVILSYLHKTTGMRR</sequence>
<protein>
    <submittedName>
        <fullName evidence="1">Uncharacterized protein</fullName>
    </submittedName>
</protein>
<comment type="caution">
    <text evidence="1">The sequence shown here is derived from an EMBL/GenBank/DDBJ whole genome shotgun (WGS) entry which is preliminary data.</text>
</comment>
<accession>A0A8J5IEM4</accession>
<dbReference type="AlphaFoldDB" id="A0A8J5IEM4"/>
<gene>
    <name evidence="1" type="ORF">JG688_00017013</name>
</gene>
<dbReference type="EMBL" id="JAENGY010002331">
    <property type="protein sequence ID" value="KAG6944573.1"/>
    <property type="molecule type" value="Genomic_DNA"/>
</dbReference>
<organism evidence="1 2">
    <name type="scientific">Phytophthora aleatoria</name>
    <dbReference type="NCBI Taxonomy" id="2496075"/>
    <lineage>
        <taxon>Eukaryota</taxon>
        <taxon>Sar</taxon>
        <taxon>Stramenopiles</taxon>
        <taxon>Oomycota</taxon>
        <taxon>Peronosporomycetes</taxon>
        <taxon>Peronosporales</taxon>
        <taxon>Peronosporaceae</taxon>
        <taxon>Phytophthora</taxon>
    </lineage>
</organism>
<reference evidence="1" key="1">
    <citation type="submission" date="2021-01" db="EMBL/GenBank/DDBJ databases">
        <title>Phytophthora aleatoria, a newly-described species from Pinus radiata is distinct from Phytophthora cactorum isolates based on comparative genomics.</title>
        <authorList>
            <person name="Mcdougal R."/>
            <person name="Panda P."/>
            <person name="Williams N."/>
            <person name="Studholme D.J."/>
        </authorList>
    </citation>
    <scope>NUCLEOTIDE SEQUENCE</scope>
    <source>
        <strain evidence="1">NZFS 4037</strain>
    </source>
</reference>
<keyword evidence="2" id="KW-1185">Reference proteome</keyword>
<proteinExistence type="predicted"/>
<dbReference type="Proteomes" id="UP000709295">
    <property type="component" value="Unassembled WGS sequence"/>
</dbReference>
<name>A0A8J5IEM4_9STRA</name>
<evidence type="ECO:0000313" key="1">
    <source>
        <dbReference type="EMBL" id="KAG6944573.1"/>
    </source>
</evidence>
<evidence type="ECO:0000313" key="2">
    <source>
        <dbReference type="Proteomes" id="UP000709295"/>
    </source>
</evidence>